<reference evidence="1" key="1">
    <citation type="journal article" date="2023" name="Nat. Microbiol.">
        <title>Babesia duncani multi-omics identifies virulence factors and drug targets.</title>
        <authorList>
            <person name="Singh P."/>
            <person name="Lonardi S."/>
            <person name="Liang Q."/>
            <person name="Vydyam P."/>
            <person name="Khabirova E."/>
            <person name="Fang T."/>
            <person name="Gihaz S."/>
            <person name="Thekkiniath J."/>
            <person name="Munshi M."/>
            <person name="Abel S."/>
            <person name="Ciampossin L."/>
            <person name="Batugedara G."/>
            <person name="Gupta M."/>
            <person name="Lu X.M."/>
            <person name="Lenz T."/>
            <person name="Chakravarty S."/>
            <person name="Cornillot E."/>
            <person name="Hu Y."/>
            <person name="Ma W."/>
            <person name="Gonzalez L.M."/>
            <person name="Sanchez S."/>
            <person name="Estrada K."/>
            <person name="Sanchez-Flores A."/>
            <person name="Montero E."/>
            <person name="Harb O.S."/>
            <person name="Le Roch K.G."/>
            <person name="Mamoun C.B."/>
        </authorList>
    </citation>
    <scope>NUCLEOTIDE SEQUENCE</scope>
    <source>
        <strain evidence="1">WA1</strain>
    </source>
</reference>
<dbReference type="RefSeq" id="XP_067804237.1">
    <property type="nucleotide sequence ID" value="XM_067945446.1"/>
</dbReference>
<sequence length="261" mass="29506">MTMFDLLPATKLAGFTYINVSNTKQLKAGMSKPNPRLVYCSNVRLNQKQIYVINTTNGHLPSWIDKIAIDCSAKLPSGKSGYERFGLDQETTVMFMQPYGKRAITITIDELMQPPRFLQHVTDTCGFKFKRVFGNEDVSKALDSKAPILAITTDGIKFNMYTQDPSQISNMVNEQKLHRIQGLLINDIVHELQLDPSFKYQKQNHVNIFCINRDVKGKYLAKHYAQEFPNKLEEFITECASGKGLVPIAKAPNVLKRAQAS</sequence>
<dbReference type="GeneID" id="94334693"/>
<accession>A0AAD9UQ20</accession>
<evidence type="ECO:0000313" key="2">
    <source>
        <dbReference type="Proteomes" id="UP001214638"/>
    </source>
</evidence>
<proteinExistence type="predicted"/>
<gene>
    <name evidence="1" type="ORF">BdWA1_000395</name>
</gene>
<comment type="caution">
    <text evidence="1">The sequence shown here is derived from an EMBL/GenBank/DDBJ whole genome shotgun (WGS) entry which is preliminary data.</text>
</comment>
<name>A0AAD9UQ20_9APIC</name>
<evidence type="ECO:0000313" key="1">
    <source>
        <dbReference type="EMBL" id="KAK2197395.1"/>
    </source>
</evidence>
<protein>
    <submittedName>
        <fullName evidence="1">Uncharacterized protein</fullName>
    </submittedName>
</protein>
<dbReference type="AlphaFoldDB" id="A0AAD9UQ20"/>
<organism evidence="1 2">
    <name type="scientific">Babesia duncani</name>
    <dbReference type="NCBI Taxonomy" id="323732"/>
    <lineage>
        <taxon>Eukaryota</taxon>
        <taxon>Sar</taxon>
        <taxon>Alveolata</taxon>
        <taxon>Apicomplexa</taxon>
        <taxon>Aconoidasida</taxon>
        <taxon>Piroplasmida</taxon>
        <taxon>Babesiidae</taxon>
        <taxon>Babesia</taxon>
    </lineage>
</organism>
<keyword evidence="2" id="KW-1185">Reference proteome</keyword>
<dbReference type="EMBL" id="JALLKP010000001">
    <property type="protein sequence ID" value="KAK2197395.1"/>
    <property type="molecule type" value="Genomic_DNA"/>
</dbReference>
<dbReference type="Proteomes" id="UP001214638">
    <property type="component" value="Unassembled WGS sequence"/>
</dbReference>
<dbReference type="KEGG" id="bdw:94334693"/>